<gene>
    <name evidence="2" type="ORF">EV385_5151</name>
</gene>
<protein>
    <submittedName>
        <fullName evidence="2">Uncharacterized protein</fullName>
    </submittedName>
</protein>
<dbReference type="AlphaFoldDB" id="A0A4Q7ZQ72"/>
<name>A0A4Q7ZQ72_9ACTN</name>
<accession>A0A4Q7ZQ72</accession>
<sequence>MVVVCGPGTLVIEYAAGEPEDRPLGEAEQLADTGSGDSALTKSPADGWKPPAPRRRCQLNGGR</sequence>
<keyword evidence="3" id="KW-1185">Reference proteome</keyword>
<dbReference type="EMBL" id="SHKY01000001">
    <property type="protein sequence ID" value="RZU53247.1"/>
    <property type="molecule type" value="Genomic_DNA"/>
</dbReference>
<evidence type="ECO:0000313" key="2">
    <source>
        <dbReference type="EMBL" id="RZU53247.1"/>
    </source>
</evidence>
<feature type="region of interest" description="Disordered" evidence="1">
    <location>
        <begin position="28"/>
        <end position="63"/>
    </location>
</feature>
<organism evidence="2 3">
    <name type="scientific">Krasilnikovia cinnamomea</name>
    <dbReference type="NCBI Taxonomy" id="349313"/>
    <lineage>
        <taxon>Bacteria</taxon>
        <taxon>Bacillati</taxon>
        <taxon>Actinomycetota</taxon>
        <taxon>Actinomycetes</taxon>
        <taxon>Micromonosporales</taxon>
        <taxon>Micromonosporaceae</taxon>
        <taxon>Krasilnikovia</taxon>
    </lineage>
</organism>
<evidence type="ECO:0000256" key="1">
    <source>
        <dbReference type="SAM" id="MobiDB-lite"/>
    </source>
</evidence>
<comment type="caution">
    <text evidence="2">The sequence shown here is derived from an EMBL/GenBank/DDBJ whole genome shotgun (WGS) entry which is preliminary data.</text>
</comment>
<dbReference type="Proteomes" id="UP000292564">
    <property type="component" value="Unassembled WGS sequence"/>
</dbReference>
<evidence type="ECO:0000313" key="3">
    <source>
        <dbReference type="Proteomes" id="UP000292564"/>
    </source>
</evidence>
<reference evidence="2 3" key="1">
    <citation type="submission" date="2019-02" db="EMBL/GenBank/DDBJ databases">
        <title>Sequencing the genomes of 1000 actinobacteria strains.</title>
        <authorList>
            <person name="Klenk H.-P."/>
        </authorList>
    </citation>
    <scope>NUCLEOTIDE SEQUENCE [LARGE SCALE GENOMIC DNA]</scope>
    <source>
        <strain evidence="2 3">DSM 45162</strain>
    </source>
</reference>
<proteinExistence type="predicted"/>